<dbReference type="STRING" id="62928.azo2908"/>
<dbReference type="GO" id="GO:0003700">
    <property type="term" value="F:DNA-binding transcription factor activity"/>
    <property type="evidence" value="ECO:0007669"/>
    <property type="project" value="TreeGrafter"/>
</dbReference>
<dbReference type="KEGG" id="aoa:dqs_3048"/>
<dbReference type="PANTHER" id="PTHR30055:SF146">
    <property type="entry name" value="HTH-TYPE TRANSCRIPTIONAL DUAL REGULATOR CECR"/>
    <property type="match status" value="1"/>
</dbReference>
<proteinExistence type="predicted"/>
<accession>A1K9L9</accession>
<evidence type="ECO:0000259" key="3">
    <source>
        <dbReference type="PROSITE" id="PS50977"/>
    </source>
</evidence>
<dbReference type="PROSITE" id="PS50977">
    <property type="entry name" value="HTH_TETR_2"/>
    <property type="match status" value="1"/>
</dbReference>
<dbReference type="EMBL" id="AM406670">
    <property type="protein sequence ID" value="CAL95524.1"/>
    <property type="molecule type" value="Genomic_DNA"/>
</dbReference>
<dbReference type="InterPro" id="IPR009057">
    <property type="entry name" value="Homeodomain-like_sf"/>
</dbReference>
<feature type="domain" description="HTH tetR-type" evidence="3">
    <location>
        <begin position="18"/>
        <end position="78"/>
    </location>
</feature>
<evidence type="ECO:0000313" key="4">
    <source>
        <dbReference type="EMBL" id="CAL95524.1"/>
    </source>
</evidence>
<reference evidence="4 5" key="1">
    <citation type="journal article" date="2006" name="Nat. Biotechnol.">
        <title>Complete genome of the mutualistic, N2-fixing grass endophyte Azoarcus sp. strain BH72.</title>
        <authorList>
            <person name="Krause A."/>
            <person name="Ramakumar A."/>
            <person name="Bartels D."/>
            <person name="Battistoni F."/>
            <person name="Bekel T."/>
            <person name="Boch J."/>
            <person name="Boehm M."/>
            <person name="Friedrich F."/>
            <person name="Hurek T."/>
            <person name="Krause L."/>
            <person name="Linke B."/>
            <person name="McHardy A.C."/>
            <person name="Sarkar A."/>
            <person name="Schneiker S."/>
            <person name="Syed A.A."/>
            <person name="Thauer R."/>
            <person name="Vorhoelter F.-J."/>
            <person name="Weidner S."/>
            <person name="Puehler A."/>
            <person name="Reinhold-Hurek B."/>
            <person name="Kaiser O."/>
            <person name="Goesmann A."/>
        </authorList>
    </citation>
    <scope>NUCLEOTIDE SEQUENCE [LARGE SCALE GENOMIC DNA]</scope>
    <source>
        <strain evidence="4 5">BH72</strain>
    </source>
</reference>
<dbReference type="GO" id="GO:0000976">
    <property type="term" value="F:transcription cis-regulatory region binding"/>
    <property type="evidence" value="ECO:0007669"/>
    <property type="project" value="TreeGrafter"/>
</dbReference>
<dbReference type="SUPFAM" id="SSF46689">
    <property type="entry name" value="Homeodomain-like"/>
    <property type="match status" value="1"/>
</dbReference>
<dbReference type="AlphaFoldDB" id="A1K9L9"/>
<gene>
    <name evidence="4" type="ordered locus">azo2908</name>
</gene>
<dbReference type="OrthoDB" id="9151800at2"/>
<evidence type="ECO:0000256" key="1">
    <source>
        <dbReference type="ARBA" id="ARBA00023125"/>
    </source>
</evidence>
<dbReference type="InterPro" id="IPR036271">
    <property type="entry name" value="Tet_transcr_reg_TetR-rel_C_sf"/>
</dbReference>
<dbReference type="KEGG" id="azo:azo2908"/>
<dbReference type="RefSeq" id="WP_011766634.1">
    <property type="nucleotide sequence ID" value="NC_008702.1"/>
</dbReference>
<dbReference type="InterPro" id="IPR050109">
    <property type="entry name" value="HTH-type_TetR-like_transc_reg"/>
</dbReference>
<dbReference type="Gene3D" id="1.10.357.10">
    <property type="entry name" value="Tetracycline Repressor, domain 2"/>
    <property type="match status" value="1"/>
</dbReference>
<protein>
    <submittedName>
        <fullName evidence="4">TetR family transcriptional regulator</fullName>
    </submittedName>
</protein>
<sequence length="213" mass="22809">MSPTTVPRSPGRPRGGGGDCRERLLAAALQAFTRLGFDGAGLRLIAAEAGCDASMVAHHFGSKAGLWRAVAEQVVLRHQSWLVEARSVIAAPLPAAERVGRLTDCMMDHLADSPAQLGFVTREFAEPGERLDYLVERLIRPGVEACGPLWREAMAAGVLAEADPVVLQIALVGAYSLVMSSRAVQARLAGREIPLDELKRELRRAVLGNLARG</sequence>
<feature type="DNA-binding region" description="H-T-H motif" evidence="2">
    <location>
        <begin position="41"/>
        <end position="60"/>
    </location>
</feature>
<dbReference type="HOGENOM" id="CLU_069356_1_3_4"/>
<organism evidence="4 5">
    <name type="scientific">Azoarcus sp. (strain BH72)</name>
    <dbReference type="NCBI Taxonomy" id="418699"/>
    <lineage>
        <taxon>Bacteria</taxon>
        <taxon>Pseudomonadati</taxon>
        <taxon>Pseudomonadota</taxon>
        <taxon>Betaproteobacteria</taxon>
        <taxon>Rhodocyclales</taxon>
        <taxon>Zoogloeaceae</taxon>
        <taxon>Azoarcus</taxon>
    </lineage>
</organism>
<evidence type="ECO:0000313" key="5">
    <source>
        <dbReference type="Proteomes" id="UP000002588"/>
    </source>
</evidence>
<keyword evidence="5" id="KW-1185">Reference proteome</keyword>
<dbReference type="eggNOG" id="COG1309">
    <property type="taxonomic scope" value="Bacteria"/>
</dbReference>
<dbReference type="PANTHER" id="PTHR30055">
    <property type="entry name" value="HTH-TYPE TRANSCRIPTIONAL REGULATOR RUTR"/>
    <property type="match status" value="1"/>
</dbReference>
<evidence type="ECO:0000256" key="2">
    <source>
        <dbReference type="PROSITE-ProRule" id="PRU00335"/>
    </source>
</evidence>
<dbReference type="Proteomes" id="UP000002588">
    <property type="component" value="Chromosome"/>
</dbReference>
<dbReference type="InterPro" id="IPR001647">
    <property type="entry name" value="HTH_TetR"/>
</dbReference>
<dbReference type="Pfam" id="PF00440">
    <property type="entry name" value="TetR_N"/>
    <property type="match status" value="1"/>
</dbReference>
<name>A1K9L9_AZOSB</name>
<keyword evidence="1 2" id="KW-0238">DNA-binding</keyword>
<dbReference type="SUPFAM" id="SSF48498">
    <property type="entry name" value="Tetracyclin repressor-like, C-terminal domain"/>
    <property type="match status" value="1"/>
</dbReference>